<name>A0A7Z7YDC7_VIBCL</name>
<protein>
    <submittedName>
        <fullName evidence="1">Uncharacterized protein</fullName>
    </submittedName>
</protein>
<proteinExistence type="predicted"/>
<comment type="caution">
    <text evidence="1">The sequence shown here is derived from an EMBL/GenBank/DDBJ whole genome shotgun (WGS) entry which is preliminary data.</text>
</comment>
<evidence type="ECO:0000313" key="1">
    <source>
        <dbReference type="EMBL" id="TBM39759.1"/>
    </source>
</evidence>
<dbReference type="Proteomes" id="UP000294145">
    <property type="component" value="Unassembled WGS sequence"/>
</dbReference>
<evidence type="ECO:0000313" key="2">
    <source>
        <dbReference type="Proteomes" id="UP000294145"/>
    </source>
</evidence>
<organism evidence="1 2">
    <name type="scientific">Vibrio cholerae</name>
    <dbReference type="NCBI Taxonomy" id="666"/>
    <lineage>
        <taxon>Bacteria</taxon>
        <taxon>Pseudomonadati</taxon>
        <taxon>Pseudomonadota</taxon>
        <taxon>Gammaproteobacteria</taxon>
        <taxon>Vibrionales</taxon>
        <taxon>Vibrionaceae</taxon>
        <taxon>Vibrio</taxon>
    </lineage>
</organism>
<gene>
    <name evidence="1" type="ORF">EYB64_16095</name>
</gene>
<dbReference type="RefSeq" id="WP_154813851.1">
    <property type="nucleotide sequence ID" value="NZ_JAILXN010000002.1"/>
</dbReference>
<accession>A0A7Z7YDC7</accession>
<dbReference type="EMBL" id="SISP01000032">
    <property type="protein sequence ID" value="TBM39759.1"/>
    <property type="molecule type" value="Genomic_DNA"/>
</dbReference>
<reference evidence="1 2" key="1">
    <citation type="submission" date="2019-02" db="EMBL/GenBank/DDBJ databases">
        <title>Genomic plasticity associated with the antimicrobial resistance in Vibrio cholerae.</title>
        <authorList>
            <person name="Verma J."/>
            <person name="Bag S."/>
            <person name="Saha B."/>
            <person name="Kumar P."/>
            <person name="Ghosh T.S."/>
            <person name="Dayal M."/>
            <person name="Senapati T."/>
            <person name="Mehra S."/>
            <person name="Dey P."/>
            <person name="Desigamani A."/>
            <person name="Kumar D."/>
            <person name="Rana P."/>
            <person name="Kumar B."/>
            <person name="Maiti T.K."/>
            <person name="Sharma N.C."/>
            <person name="Bhadra R.K."/>
            <person name="Mutreja A."/>
            <person name="Nair G.B."/>
            <person name="Ramamurthy T."/>
            <person name="Das B."/>
        </authorList>
    </citation>
    <scope>NUCLEOTIDE SEQUENCE [LARGE SCALE GENOMIC DNA]</scope>
    <source>
        <strain evidence="1 2">IDH06781</strain>
    </source>
</reference>
<sequence length="132" mass="15001">MNKYDELLKANGFVLISDKGVASSGFDFNYDHEHFDGCRMGSLAPLLFAQTKLNEIIQSKLIDFNSSDVSECYTPLMPSKDNEAEQLGECFAEMLCAQIPYAFGSQDHFDFIKGLCRELNIYFHRVPRIAKE</sequence>
<dbReference type="AlphaFoldDB" id="A0A7Z7YDC7"/>